<name>A0AAV5HGK0_9ROSI</name>
<evidence type="ECO:0000313" key="2">
    <source>
        <dbReference type="Proteomes" id="UP001054252"/>
    </source>
</evidence>
<proteinExistence type="predicted"/>
<evidence type="ECO:0000313" key="1">
    <source>
        <dbReference type="EMBL" id="GKU87937.1"/>
    </source>
</evidence>
<keyword evidence="2" id="KW-1185">Reference proteome</keyword>
<protein>
    <submittedName>
        <fullName evidence="1">Uncharacterized protein</fullName>
    </submittedName>
</protein>
<comment type="caution">
    <text evidence="1">The sequence shown here is derived from an EMBL/GenBank/DDBJ whole genome shotgun (WGS) entry which is preliminary data.</text>
</comment>
<gene>
    <name evidence="1" type="ORF">SLEP1_g2263</name>
</gene>
<organism evidence="1 2">
    <name type="scientific">Rubroshorea leprosula</name>
    <dbReference type="NCBI Taxonomy" id="152421"/>
    <lineage>
        <taxon>Eukaryota</taxon>
        <taxon>Viridiplantae</taxon>
        <taxon>Streptophyta</taxon>
        <taxon>Embryophyta</taxon>
        <taxon>Tracheophyta</taxon>
        <taxon>Spermatophyta</taxon>
        <taxon>Magnoliopsida</taxon>
        <taxon>eudicotyledons</taxon>
        <taxon>Gunneridae</taxon>
        <taxon>Pentapetalae</taxon>
        <taxon>rosids</taxon>
        <taxon>malvids</taxon>
        <taxon>Malvales</taxon>
        <taxon>Dipterocarpaceae</taxon>
        <taxon>Rubroshorea</taxon>
    </lineage>
</organism>
<dbReference type="AlphaFoldDB" id="A0AAV5HGK0"/>
<accession>A0AAV5HGK0</accession>
<dbReference type="Proteomes" id="UP001054252">
    <property type="component" value="Unassembled WGS sequence"/>
</dbReference>
<sequence length="69" mass="7905">MNNQTIRTDFGLLEDIALSLVPKSCLLLSLCYALVNTSSFLDRLTNTIFTFRQYMLDNQTLPTEVVFQI</sequence>
<reference evidence="1 2" key="1">
    <citation type="journal article" date="2021" name="Commun. Biol.">
        <title>The genome of Shorea leprosula (Dipterocarpaceae) highlights the ecological relevance of drought in aseasonal tropical rainforests.</title>
        <authorList>
            <person name="Ng K.K.S."/>
            <person name="Kobayashi M.J."/>
            <person name="Fawcett J.A."/>
            <person name="Hatakeyama M."/>
            <person name="Paape T."/>
            <person name="Ng C.H."/>
            <person name="Ang C.C."/>
            <person name="Tnah L.H."/>
            <person name="Lee C.T."/>
            <person name="Nishiyama T."/>
            <person name="Sese J."/>
            <person name="O'Brien M.J."/>
            <person name="Copetti D."/>
            <person name="Mohd Noor M.I."/>
            <person name="Ong R.C."/>
            <person name="Putra M."/>
            <person name="Sireger I.Z."/>
            <person name="Indrioko S."/>
            <person name="Kosugi Y."/>
            <person name="Izuno A."/>
            <person name="Isagi Y."/>
            <person name="Lee S.L."/>
            <person name="Shimizu K.K."/>
        </authorList>
    </citation>
    <scope>NUCLEOTIDE SEQUENCE [LARGE SCALE GENOMIC DNA]</scope>
    <source>
        <strain evidence="1">214</strain>
    </source>
</reference>
<dbReference type="EMBL" id="BPVZ01000002">
    <property type="protein sequence ID" value="GKU87937.1"/>
    <property type="molecule type" value="Genomic_DNA"/>
</dbReference>